<reference evidence="1 2" key="1">
    <citation type="submission" date="2023-02" db="EMBL/GenBank/DDBJ databases">
        <title>Genome Sequence of L. cardiaca H63T.</title>
        <authorList>
            <person name="Lopez A.E."/>
            <person name="Cianciotto N.P."/>
        </authorList>
    </citation>
    <scope>NUCLEOTIDE SEQUENCE [LARGE SCALE GENOMIC DNA]</scope>
    <source>
        <strain evidence="1 2">H63</strain>
    </source>
</reference>
<sequence>MKDYYGREFNKNDIKNKDDIGLIDPKSLDAFSDEEIRRSVVLIKDPHNGDRLFLLAELRQILKANHYCRLEDPLTRKDILDQVPDFKAAIELEEQAAHYNAYILDKHPHFIPLLATYVKEILHKDDAEAFLDTKKDEIRANHSEELAKFYGQIANFSEQEKNDFFSLIITNRRSFVHGQIWNLPAKWEIDENNADWQEEQAYHYLTEKGLYTPFPHRNVLVADLITDPESACLHSWGLDIFHLLLEYHMGKNLPFTLFTLEENESGFYMEKTLRERLEPAVTLNPEQGLAAYRKAIDAACDPMVLKLEQACTKYMDHLVGKLGISYPYPQEIDNADPILLKKYHAVHEMYSSLQQRYAGQTDEQCIAAFKILYEDPERQATIAEHRDNMGIRLLNVLFSILSVGIKNAVTYYLTEGYSGFWNSRGDHFNQSLETILEDKPKTP</sequence>
<gene>
    <name evidence="1" type="ORF">PXX05_12305</name>
</gene>
<proteinExistence type="predicted"/>
<dbReference type="RefSeq" id="WP_275088489.1">
    <property type="nucleotide sequence ID" value="NZ_CP119078.1"/>
</dbReference>
<dbReference type="EMBL" id="CP119078">
    <property type="protein sequence ID" value="WED42673.1"/>
    <property type="molecule type" value="Genomic_DNA"/>
</dbReference>
<protein>
    <recommendedName>
        <fullName evidence="3">Substrate of the Dot/Icm secretion system</fullName>
    </recommendedName>
</protein>
<accession>A0ABY8AQ69</accession>
<evidence type="ECO:0000313" key="1">
    <source>
        <dbReference type="EMBL" id="WED42673.1"/>
    </source>
</evidence>
<organism evidence="1 2">
    <name type="scientific">Legionella cardiaca</name>
    <dbReference type="NCBI Taxonomy" id="1071983"/>
    <lineage>
        <taxon>Bacteria</taxon>
        <taxon>Pseudomonadati</taxon>
        <taxon>Pseudomonadota</taxon>
        <taxon>Gammaproteobacteria</taxon>
        <taxon>Legionellales</taxon>
        <taxon>Legionellaceae</taxon>
        <taxon>Legionella</taxon>
    </lineage>
</organism>
<keyword evidence="2" id="KW-1185">Reference proteome</keyword>
<evidence type="ECO:0000313" key="2">
    <source>
        <dbReference type="Proteomes" id="UP001222087"/>
    </source>
</evidence>
<evidence type="ECO:0008006" key="3">
    <source>
        <dbReference type="Google" id="ProtNLM"/>
    </source>
</evidence>
<name>A0ABY8AQ69_9GAMM</name>
<dbReference type="Proteomes" id="UP001222087">
    <property type="component" value="Chromosome"/>
</dbReference>